<dbReference type="GO" id="GO:0009279">
    <property type="term" value="C:cell outer membrane"/>
    <property type="evidence" value="ECO:0007669"/>
    <property type="project" value="UniProtKB-SubCell"/>
</dbReference>
<keyword evidence="13" id="KW-0732">Signal</keyword>
<dbReference type="Pfam" id="PF00593">
    <property type="entry name" value="TonB_dep_Rec_b-barrel"/>
    <property type="match status" value="1"/>
</dbReference>
<organism evidence="16 17">
    <name type="scientific">Novosphingobium barchaimii LL02</name>
    <dbReference type="NCBI Taxonomy" id="1114963"/>
    <lineage>
        <taxon>Bacteria</taxon>
        <taxon>Pseudomonadati</taxon>
        <taxon>Pseudomonadota</taxon>
        <taxon>Alphaproteobacteria</taxon>
        <taxon>Sphingomonadales</taxon>
        <taxon>Sphingomonadaceae</taxon>
        <taxon>Novosphingobium</taxon>
    </lineage>
</organism>
<keyword evidence="8 12" id="KW-0798">TonB box</keyword>
<evidence type="ECO:0000256" key="10">
    <source>
        <dbReference type="ARBA" id="ARBA00023237"/>
    </source>
</evidence>
<dbReference type="InterPro" id="IPR012910">
    <property type="entry name" value="Plug_dom"/>
</dbReference>
<keyword evidence="16" id="KW-0675">Receptor</keyword>
<proteinExistence type="inferred from homology"/>
<dbReference type="EMBL" id="JACU01000004">
    <property type="protein sequence ID" value="KMS56135.1"/>
    <property type="molecule type" value="Genomic_DNA"/>
</dbReference>
<feature type="domain" description="TonB-dependent receptor plug" evidence="15">
    <location>
        <begin position="51"/>
        <end position="158"/>
    </location>
</feature>
<dbReference type="AlphaFoldDB" id="A0A0J8ANQ9"/>
<feature type="chain" id="PRO_5005294043" evidence="13">
    <location>
        <begin position="29"/>
        <end position="809"/>
    </location>
</feature>
<comment type="subcellular location">
    <subcellularLocation>
        <location evidence="1 11">Cell outer membrane</location>
        <topology evidence="1 11">Multi-pass membrane protein</topology>
    </subcellularLocation>
</comment>
<dbReference type="Proteomes" id="UP000052268">
    <property type="component" value="Unassembled WGS sequence"/>
</dbReference>
<gene>
    <name evidence="16" type="ORF">V474_14245</name>
</gene>
<dbReference type="InterPro" id="IPR039426">
    <property type="entry name" value="TonB-dep_rcpt-like"/>
</dbReference>
<comment type="caution">
    <text evidence="16">The sequence shown here is derived from an EMBL/GenBank/DDBJ whole genome shotgun (WGS) entry which is preliminary data.</text>
</comment>
<evidence type="ECO:0000256" key="4">
    <source>
        <dbReference type="ARBA" id="ARBA00022496"/>
    </source>
</evidence>
<evidence type="ECO:0000256" key="8">
    <source>
        <dbReference type="ARBA" id="ARBA00023077"/>
    </source>
</evidence>
<accession>A0A0J8ANQ9</accession>
<evidence type="ECO:0000256" key="5">
    <source>
        <dbReference type="ARBA" id="ARBA00022692"/>
    </source>
</evidence>
<protein>
    <submittedName>
        <fullName evidence="16">TonB-denpendent receptor</fullName>
    </submittedName>
</protein>
<keyword evidence="9 11" id="KW-0472">Membrane</keyword>
<keyword evidence="5 11" id="KW-0812">Transmembrane</keyword>
<dbReference type="PROSITE" id="PS52016">
    <property type="entry name" value="TONB_DEPENDENT_REC_3"/>
    <property type="match status" value="1"/>
</dbReference>
<dbReference type="Pfam" id="PF07715">
    <property type="entry name" value="Plug"/>
    <property type="match status" value="1"/>
</dbReference>
<dbReference type="GO" id="GO:0006826">
    <property type="term" value="P:iron ion transport"/>
    <property type="evidence" value="ECO:0007669"/>
    <property type="project" value="UniProtKB-KW"/>
</dbReference>
<evidence type="ECO:0000256" key="1">
    <source>
        <dbReference type="ARBA" id="ARBA00004571"/>
    </source>
</evidence>
<keyword evidence="3 11" id="KW-1134">Transmembrane beta strand</keyword>
<dbReference type="InterPro" id="IPR036942">
    <property type="entry name" value="Beta-barrel_TonB_sf"/>
</dbReference>
<keyword evidence="2 11" id="KW-0813">Transport</keyword>
<evidence type="ECO:0000256" key="9">
    <source>
        <dbReference type="ARBA" id="ARBA00023136"/>
    </source>
</evidence>
<dbReference type="PANTHER" id="PTHR32552">
    <property type="entry name" value="FERRICHROME IRON RECEPTOR-RELATED"/>
    <property type="match status" value="1"/>
</dbReference>
<evidence type="ECO:0000256" key="13">
    <source>
        <dbReference type="SAM" id="SignalP"/>
    </source>
</evidence>
<evidence type="ECO:0000256" key="11">
    <source>
        <dbReference type="PROSITE-ProRule" id="PRU01360"/>
    </source>
</evidence>
<keyword evidence="4" id="KW-0410">Iron transport</keyword>
<dbReference type="RefSeq" id="WP_059150998.1">
    <property type="nucleotide sequence ID" value="NZ_KQ130453.1"/>
</dbReference>
<sequence length="809" mass="89190">MSYRAKLRAGLLSATVFTGTAFVTPAMAQDAAVSDDGNAIVVTGTRRTTTIMDAPINIQAIGSEELARQRIDDVRDLADFTPGMTISDTGPGSTGSIVLRGLNASDVGSNGASYDDSLGVYLGEVPLYYDFKLLDIARVETLLGPQGTLYGLGTLAGAIRYIPNRPNVDEYEGEMHGRFYSKDHGSKPGYQVDGMINIPIVKDHIAFRSATGYYYDPGFIDYPLLINQPGVSSPQPSGTDRPIGADYTANLHKREDLNFEKTFTTRNQLLVQTTEDLKVIFTYAFQRTKTDGAQSNSAGVLGTGKYENASRYAEPVNRRAHLASMEINANIADIADLVSTSAYTNVRGRSQTDNTDLLLDLDYDYELFPAFSSWNETDNRRKQFNQEIRLVSRHGGPFSWVLGGFYNEQKYHNDYAEHVPGLSDFYGVPNNPDDLEYVSYTKSKVTEKAIFGEGTFRVTPQWQVTGGARYFKYSSNIQGGIVLPLLGDPLSPYDVDAAGGSAKQDGWVWKFNTSYNFTPDLMVYGTYSKGYRIGGPNRVGPCPADLSTVQNACALPNELMYGPDKTKNAEIGMRMQLFDRKLSFNFDVYQIKWQGIQVDSATINGATGITVNGGSAKSQGFEASFQFKPVPQLSIQGTYSYTDAKLTEDVPGIITIRTIPGYYGPYRSNANPNLPRKFTQLDALDGDRLPGSPKNSGSLGVTYTMPMTEGNLIANWTTTYRGNVVSRVGWDRGYGDKIPSYVLHRATLAYETDKYSISLFANNIFDKYAVASVGQDRSRIGVNDGVAVRYYRQTIVNPRTFGVEARFKY</sequence>
<evidence type="ECO:0000256" key="12">
    <source>
        <dbReference type="RuleBase" id="RU003357"/>
    </source>
</evidence>
<dbReference type="SUPFAM" id="SSF56935">
    <property type="entry name" value="Porins"/>
    <property type="match status" value="1"/>
</dbReference>
<keyword evidence="17" id="KW-1185">Reference proteome</keyword>
<evidence type="ECO:0000256" key="3">
    <source>
        <dbReference type="ARBA" id="ARBA00022452"/>
    </source>
</evidence>
<dbReference type="Gene3D" id="2.40.170.20">
    <property type="entry name" value="TonB-dependent receptor, beta-barrel domain"/>
    <property type="match status" value="1"/>
</dbReference>
<reference evidence="16 17" key="1">
    <citation type="journal article" date="2015" name="G3 (Bethesda)">
        <title>Insights into Ongoing Evolution of the Hexachlorocyclohexane Catabolic Pathway from Comparative Genomics of Ten Sphingomonadaceae Strains.</title>
        <authorList>
            <person name="Pearce S.L."/>
            <person name="Oakeshott J.G."/>
            <person name="Pandey G."/>
        </authorList>
    </citation>
    <scope>NUCLEOTIDE SEQUENCE [LARGE SCALE GENOMIC DNA]</scope>
    <source>
        <strain evidence="16 17">LL02</strain>
    </source>
</reference>
<comment type="similarity">
    <text evidence="11 12">Belongs to the TonB-dependent receptor family.</text>
</comment>
<dbReference type="PATRIC" id="fig|1114963.3.peg.1663"/>
<keyword evidence="6" id="KW-0408">Iron</keyword>
<evidence type="ECO:0000256" key="7">
    <source>
        <dbReference type="ARBA" id="ARBA00023065"/>
    </source>
</evidence>
<dbReference type="InterPro" id="IPR000531">
    <property type="entry name" value="Beta-barrel_TonB"/>
</dbReference>
<evidence type="ECO:0000259" key="14">
    <source>
        <dbReference type="Pfam" id="PF00593"/>
    </source>
</evidence>
<evidence type="ECO:0000313" key="16">
    <source>
        <dbReference type="EMBL" id="KMS56135.1"/>
    </source>
</evidence>
<evidence type="ECO:0000256" key="2">
    <source>
        <dbReference type="ARBA" id="ARBA00022448"/>
    </source>
</evidence>
<keyword evidence="10 11" id="KW-0998">Cell outer membrane</keyword>
<evidence type="ECO:0000313" key="17">
    <source>
        <dbReference type="Proteomes" id="UP000052268"/>
    </source>
</evidence>
<keyword evidence="7" id="KW-0406">Ion transport</keyword>
<evidence type="ECO:0000256" key="6">
    <source>
        <dbReference type="ARBA" id="ARBA00023004"/>
    </source>
</evidence>
<feature type="signal peptide" evidence="13">
    <location>
        <begin position="1"/>
        <end position="28"/>
    </location>
</feature>
<feature type="domain" description="TonB-dependent receptor-like beta-barrel" evidence="14">
    <location>
        <begin position="235"/>
        <end position="764"/>
    </location>
</feature>
<name>A0A0J8ANQ9_9SPHN</name>
<dbReference type="PANTHER" id="PTHR32552:SF81">
    <property type="entry name" value="TONB-DEPENDENT OUTER MEMBRANE RECEPTOR"/>
    <property type="match status" value="1"/>
</dbReference>
<evidence type="ECO:0000259" key="15">
    <source>
        <dbReference type="Pfam" id="PF07715"/>
    </source>
</evidence>
<dbReference type="OrthoDB" id="9760333at2"/>